<feature type="chain" id="PRO_5039916227" evidence="2">
    <location>
        <begin position="20"/>
        <end position="222"/>
    </location>
</feature>
<feature type="region of interest" description="Disordered" evidence="1">
    <location>
        <begin position="71"/>
        <end position="93"/>
    </location>
</feature>
<evidence type="ECO:0000313" key="3">
    <source>
        <dbReference type="EMBL" id="KAG7343047.1"/>
    </source>
</evidence>
<protein>
    <submittedName>
        <fullName evidence="3">Uncharacterized protein</fullName>
    </submittedName>
</protein>
<accession>A0A9K3PCW1</accession>
<dbReference type="AlphaFoldDB" id="A0A9K3PCW1"/>
<gene>
    <name evidence="3" type="ORF">IV203_020992</name>
</gene>
<organism evidence="3 4">
    <name type="scientific">Nitzschia inconspicua</name>
    <dbReference type="NCBI Taxonomy" id="303405"/>
    <lineage>
        <taxon>Eukaryota</taxon>
        <taxon>Sar</taxon>
        <taxon>Stramenopiles</taxon>
        <taxon>Ochrophyta</taxon>
        <taxon>Bacillariophyta</taxon>
        <taxon>Bacillariophyceae</taxon>
        <taxon>Bacillariophycidae</taxon>
        <taxon>Bacillariales</taxon>
        <taxon>Bacillariaceae</taxon>
        <taxon>Nitzschia</taxon>
    </lineage>
</organism>
<keyword evidence="4" id="KW-1185">Reference proteome</keyword>
<proteinExistence type="predicted"/>
<sequence>MTTFFVRSILLALLLGVLSFGNALTSTAIGGDRTRRFTTQSSFSTTMTSESSWVYQYPSLTGSTVIDAPTKEDVDTRTRRRTGNGDDRELGDLEENFDDDIRKHGPLEWLEDMEVSRDMEDPFHILLLGQTFEKPKITVPYVASSLEYVLDMPVDEATELSQFSHDHGISCLGVWPREECLRLGKQLQIRDIVCRIVPYVEGGQRAWQAKDASLGVSRNNSS</sequence>
<dbReference type="OrthoDB" id="41577at2759"/>
<evidence type="ECO:0000313" key="4">
    <source>
        <dbReference type="Proteomes" id="UP000693970"/>
    </source>
</evidence>
<reference evidence="3" key="2">
    <citation type="submission" date="2021-04" db="EMBL/GenBank/DDBJ databases">
        <authorList>
            <person name="Podell S."/>
        </authorList>
    </citation>
    <scope>NUCLEOTIDE SEQUENCE</scope>
    <source>
        <strain evidence="3">Hildebrandi</strain>
    </source>
</reference>
<dbReference type="Proteomes" id="UP000693970">
    <property type="component" value="Unassembled WGS sequence"/>
</dbReference>
<feature type="compositionally biased region" description="Basic and acidic residues" evidence="1">
    <location>
        <begin position="71"/>
        <end position="91"/>
    </location>
</feature>
<evidence type="ECO:0000256" key="2">
    <source>
        <dbReference type="SAM" id="SignalP"/>
    </source>
</evidence>
<evidence type="ECO:0000256" key="1">
    <source>
        <dbReference type="SAM" id="MobiDB-lite"/>
    </source>
</evidence>
<feature type="signal peptide" evidence="2">
    <location>
        <begin position="1"/>
        <end position="19"/>
    </location>
</feature>
<reference evidence="3" key="1">
    <citation type="journal article" date="2021" name="Sci. Rep.">
        <title>Diploid genomic architecture of Nitzschia inconspicua, an elite biomass production diatom.</title>
        <authorList>
            <person name="Oliver A."/>
            <person name="Podell S."/>
            <person name="Pinowska A."/>
            <person name="Traller J.C."/>
            <person name="Smith S.R."/>
            <person name="McClure R."/>
            <person name="Beliaev A."/>
            <person name="Bohutskyi P."/>
            <person name="Hill E.A."/>
            <person name="Rabines A."/>
            <person name="Zheng H."/>
            <person name="Allen L.Z."/>
            <person name="Kuo A."/>
            <person name="Grigoriev I.V."/>
            <person name="Allen A.E."/>
            <person name="Hazlebeck D."/>
            <person name="Allen E.E."/>
        </authorList>
    </citation>
    <scope>NUCLEOTIDE SEQUENCE</scope>
    <source>
        <strain evidence="3">Hildebrandi</strain>
    </source>
</reference>
<comment type="caution">
    <text evidence="3">The sequence shown here is derived from an EMBL/GenBank/DDBJ whole genome shotgun (WGS) entry which is preliminary data.</text>
</comment>
<dbReference type="EMBL" id="JAGRRH010000024">
    <property type="protein sequence ID" value="KAG7343047.1"/>
    <property type="molecule type" value="Genomic_DNA"/>
</dbReference>
<keyword evidence="2" id="KW-0732">Signal</keyword>
<name>A0A9K3PCW1_9STRA</name>